<sequence>MATPNFLDKSTTFKSPKLLDQVRDKLRVKHYSIRT</sequence>
<dbReference type="KEGG" id="fam:OYT1_ch0752"/>
<dbReference type="AlphaFoldDB" id="A0A2Z6GA31"/>
<dbReference type="Proteomes" id="UP000033070">
    <property type="component" value="Chromosome"/>
</dbReference>
<protein>
    <submittedName>
        <fullName evidence="1">Uncharacterized protein</fullName>
    </submittedName>
</protein>
<name>A0A2Z6GA31_9PROT</name>
<keyword evidence="2" id="KW-1185">Reference proteome</keyword>
<dbReference type="EMBL" id="AP018738">
    <property type="protein sequence ID" value="BBE50318.1"/>
    <property type="molecule type" value="Genomic_DNA"/>
</dbReference>
<accession>A0A2Z6GA31</accession>
<proteinExistence type="predicted"/>
<gene>
    <name evidence="1" type="ORF">OYT1_ch0752</name>
</gene>
<reference evidence="1 2" key="1">
    <citation type="submission" date="2018-06" db="EMBL/GenBank/DDBJ databases">
        <title>OYT1 Genome Sequencing.</title>
        <authorList>
            <person name="Kato S."/>
            <person name="Itoh T."/>
            <person name="Ohkuma M."/>
        </authorList>
    </citation>
    <scope>NUCLEOTIDE SEQUENCE [LARGE SCALE GENOMIC DNA]</scope>
    <source>
        <strain evidence="1 2">OYT1</strain>
    </source>
</reference>
<organism evidence="1 2">
    <name type="scientific">Ferriphaselus amnicola</name>
    <dbReference type="NCBI Taxonomy" id="1188319"/>
    <lineage>
        <taxon>Bacteria</taxon>
        <taxon>Pseudomonadati</taxon>
        <taxon>Pseudomonadota</taxon>
        <taxon>Betaproteobacteria</taxon>
        <taxon>Nitrosomonadales</taxon>
        <taxon>Gallionellaceae</taxon>
        <taxon>Ferriphaselus</taxon>
    </lineage>
</organism>
<evidence type="ECO:0000313" key="1">
    <source>
        <dbReference type="EMBL" id="BBE50318.1"/>
    </source>
</evidence>
<evidence type="ECO:0000313" key="2">
    <source>
        <dbReference type="Proteomes" id="UP000033070"/>
    </source>
</evidence>